<evidence type="ECO:0000256" key="2">
    <source>
        <dbReference type="ARBA" id="ARBA00023015"/>
    </source>
</evidence>
<proteinExistence type="inferred from homology"/>
<keyword evidence="2" id="KW-0805">Transcription regulation</keyword>
<keyword evidence="3" id="KW-0238">DNA-binding</keyword>
<accession>A0A3R9S1F2</accession>
<evidence type="ECO:0000256" key="1">
    <source>
        <dbReference type="ARBA" id="ARBA00009437"/>
    </source>
</evidence>
<feature type="non-terminal residue" evidence="6">
    <location>
        <position position="63"/>
    </location>
</feature>
<dbReference type="InterPro" id="IPR036390">
    <property type="entry name" value="WH_DNA-bd_sf"/>
</dbReference>
<dbReference type="Proteomes" id="UP000280073">
    <property type="component" value="Unassembled WGS sequence"/>
</dbReference>
<evidence type="ECO:0000256" key="4">
    <source>
        <dbReference type="ARBA" id="ARBA00023163"/>
    </source>
</evidence>
<dbReference type="GO" id="GO:0003677">
    <property type="term" value="F:DNA binding"/>
    <property type="evidence" value="ECO:0007669"/>
    <property type="project" value="UniProtKB-KW"/>
</dbReference>
<evidence type="ECO:0000259" key="5">
    <source>
        <dbReference type="PROSITE" id="PS50931"/>
    </source>
</evidence>
<comment type="caution">
    <text evidence="6">The sequence shown here is derived from an EMBL/GenBank/DDBJ whole genome shotgun (WGS) entry which is preliminary data.</text>
</comment>
<evidence type="ECO:0000256" key="3">
    <source>
        <dbReference type="ARBA" id="ARBA00023125"/>
    </source>
</evidence>
<evidence type="ECO:0000313" key="7">
    <source>
        <dbReference type="Proteomes" id="UP000280073"/>
    </source>
</evidence>
<dbReference type="PANTHER" id="PTHR30118:SF15">
    <property type="entry name" value="TRANSCRIPTIONAL REGULATORY PROTEIN"/>
    <property type="match status" value="1"/>
</dbReference>
<comment type="similarity">
    <text evidence="1">Belongs to the LysR transcriptional regulatory family.</text>
</comment>
<feature type="domain" description="HTH lysR-type" evidence="5">
    <location>
        <begin position="26"/>
        <end position="63"/>
    </location>
</feature>
<reference evidence="6 7" key="1">
    <citation type="submission" date="2018-10" db="EMBL/GenBank/DDBJ databases">
        <title>GWAS and RNA-Seq identify cryptic mechanisms of antimicrobial resistance in Acinetobacter baumannii.</title>
        <authorList>
            <person name="Sahl J.W."/>
        </authorList>
    </citation>
    <scope>NUCLEOTIDE SEQUENCE [LARGE SCALE GENOMIC DNA]</scope>
    <source>
        <strain evidence="6 7">TG28175</strain>
    </source>
</reference>
<keyword evidence="4" id="KW-0804">Transcription</keyword>
<protein>
    <submittedName>
        <fullName evidence="6">LysR family transcriptional regulator</fullName>
    </submittedName>
</protein>
<gene>
    <name evidence="6" type="ORF">EA686_30120</name>
</gene>
<sequence>MNNIHNLHGLDLSFFHRIDINLYPLFIAIYEQKSISNAASSLNITQSAASHALQRLRQQLEDD</sequence>
<dbReference type="InterPro" id="IPR036388">
    <property type="entry name" value="WH-like_DNA-bd_sf"/>
</dbReference>
<organism evidence="6 7">
    <name type="scientific">Acinetobacter baumannii</name>
    <dbReference type="NCBI Taxonomy" id="470"/>
    <lineage>
        <taxon>Bacteria</taxon>
        <taxon>Pseudomonadati</taxon>
        <taxon>Pseudomonadota</taxon>
        <taxon>Gammaproteobacteria</taxon>
        <taxon>Moraxellales</taxon>
        <taxon>Moraxellaceae</taxon>
        <taxon>Acinetobacter</taxon>
        <taxon>Acinetobacter calcoaceticus/baumannii complex</taxon>
    </lineage>
</organism>
<dbReference type="PANTHER" id="PTHR30118">
    <property type="entry name" value="HTH-TYPE TRANSCRIPTIONAL REGULATOR LEUO-RELATED"/>
    <property type="match status" value="1"/>
</dbReference>
<name>A0A3R9S1F2_ACIBA</name>
<dbReference type="InterPro" id="IPR050389">
    <property type="entry name" value="LysR-type_TF"/>
</dbReference>
<dbReference type="EMBL" id="RFDI01002796">
    <property type="protein sequence ID" value="RSR08925.1"/>
    <property type="molecule type" value="Genomic_DNA"/>
</dbReference>
<dbReference type="SUPFAM" id="SSF46785">
    <property type="entry name" value="Winged helix' DNA-binding domain"/>
    <property type="match status" value="1"/>
</dbReference>
<dbReference type="GO" id="GO:0003700">
    <property type="term" value="F:DNA-binding transcription factor activity"/>
    <property type="evidence" value="ECO:0007669"/>
    <property type="project" value="InterPro"/>
</dbReference>
<dbReference type="Gene3D" id="1.10.10.10">
    <property type="entry name" value="Winged helix-like DNA-binding domain superfamily/Winged helix DNA-binding domain"/>
    <property type="match status" value="1"/>
</dbReference>
<evidence type="ECO:0000313" key="6">
    <source>
        <dbReference type="EMBL" id="RSR08925.1"/>
    </source>
</evidence>
<dbReference type="AlphaFoldDB" id="A0A3R9S1F2"/>
<dbReference type="PROSITE" id="PS50931">
    <property type="entry name" value="HTH_LYSR"/>
    <property type="match status" value="1"/>
</dbReference>
<dbReference type="Pfam" id="PF00126">
    <property type="entry name" value="HTH_1"/>
    <property type="match status" value="1"/>
</dbReference>
<dbReference type="InterPro" id="IPR000847">
    <property type="entry name" value="LysR_HTH_N"/>
</dbReference>